<feature type="compositionally biased region" description="Polar residues" evidence="1">
    <location>
        <begin position="200"/>
        <end position="216"/>
    </location>
</feature>
<protein>
    <submittedName>
        <fullName evidence="3">Replication initiator protein A</fullName>
    </submittedName>
</protein>
<evidence type="ECO:0000256" key="1">
    <source>
        <dbReference type="SAM" id="MobiDB-lite"/>
    </source>
</evidence>
<feature type="region of interest" description="Disordered" evidence="1">
    <location>
        <begin position="168"/>
        <end position="220"/>
    </location>
</feature>
<evidence type="ECO:0000313" key="3">
    <source>
        <dbReference type="EMBL" id="HIS47111.1"/>
    </source>
</evidence>
<reference evidence="3" key="1">
    <citation type="submission" date="2020-10" db="EMBL/GenBank/DDBJ databases">
        <authorList>
            <person name="Gilroy R."/>
        </authorList>
    </citation>
    <scope>NUCLEOTIDE SEQUENCE</scope>
    <source>
        <strain evidence="3">CHK178-757</strain>
    </source>
</reference>
<proteinExistence type="predicted"/>
<feature type="domain" description="Replication initiator A N-terminal" evidence="2">
    <location>
        <begin position="80"/>
        <end position="138"/>
    </location>
</feature>
<evidence type="ECO:0000313" key="4">
    <source>
        <dbReference type="Proteomes" id="UP000823927"/>
    </source>
</evidence>
<organism evidence="3 4">
    <name type="scientific">Candidatus Scybalocola faecigallinarum</name>
    <dbReference type="NCBI Taxonomy" id="2840941"/>
    <lineage>
        <taxon>Bacteria</taxon>
        <taxon>Bacillati</taxon>
        <taxon>Bacillota</taxon>
        <taxon>Clostridia</taxon>
        <taxon>Lachnospirales</taxon>
        <taxon>Lachnospiraceae</taxon>
        <taxon>Lachnospiraceae incertae sedis</taxon>
        <taxon>Candidatus Scybalocola (ex Gilroy et al. 2021)</taxon>
    </lineage>
</organism>
<evidence type="ECO:0000259" key="2">
    <source>
        <dbReference type="Pfam" id="PF06970"/>
    </source>
</evidence>
<dbReference type="AlphaFoldDB" id="A0A9D1F457"/>
<reference evidence="3" key="2">
    <citation type="journal article" date="2021" name="PeerJ">
        <title>Extensive microbial diversity within the chicken gut microbiome revealed by metagenomics and culture.</title>
        <authorList>
            <person name="Gilroy R."/>
            <person name="Ravi A."/>
            <person name="Getino M."/>
            <person name="Pursley I."/>
            <person name="Horton D.L."/>
            <person name="Alikhan N.F."/>
            <person name="Baker D."/>
            <person name="Gharbi K."/>
            <person name="Hall N."/>
            <person name="Watson M."/>
            <person name="Adriaenssens E.M."/>
            <person name="Foster-Nyarko E."/>
            <person name="Jarju S."/>
            <person name="Secka A."/>
            <person name="Antonio M."/>
            <person name="Oren A."/>
            <person name="Chaudhuri R.R."/>
            <person name="La Ragione R."/>
            <person name="Hildebrand F."/>
            <person name="Pallen M.J."/>
        </authorList>
    </citation>
    <scope>NUCLEOTIDE SEQUENCE</scope>
    <source>
        <strain evidence="3">CHK178-757</strain>
    </source>
</reference>
<feature type="compositionally biased region" description="Basic and acidic residues" evidence="1">
    <location>
        <begin position="172"/>
        <end position="191"/>
    </location>
</feature>
<accession>A0A9D1F457</accession>
<dbReference type="Pfam" id="PF06970">
    <property type="entry name" value="RepA_N"/>
    <property type="match status" value="1"/>
</dbReference>
<comment type="caution">
    <text evidence="3">The sequence shown here is derived from an EMBL/GenBank/DDBJ whole genome shotgun (WGS) entry which is preliminary data.</text>
</comment>
<gene>
    <name evidence="3" type="ORF">IAB46_06040</name>
</gene>
<dbReference type="InterPro" id="IPR010724">
    <property type="entry name" value="RepA_N"/>
</dbReference>
<dbReference type="EMBL" id="DVIT01000022">
    <property type="protein sequence ID" value="HIS47111.1"/>
    <property type="molecule type" value="Genomic_DNA"/>
</dbReference>
<dbReference type="Proteomes" id="UP000823927">
    <property type="component" value="Unassembled WGS sequence"/>
</dbReference>
<sequence>MKEDGSHTMRPAGNASGTVSRVSGQMCFAVRVMCPSEAIGGRSDSSRRMNKMNRMTTEYMTDQTRIPAFLPYPRFLLKIELTNTARVLYAMLLDRAKLSRRNGWKDEKGQIYLIYPISNMAKDLGKSQTTTKKAMQELGDAGLVEKKRQGFCMPNILYIKIPQEESGNCLSGEKEKEPSGESEFCRSDGKKSVGQRVRNMPSNQRNDSQKIQSQINGERKPRSVYGKYQNVYLSESAYRELQQEIPGVDRLIEELSGYMKSTGKSYANHAATLRRWAERSAPAGRIPDYTCSEEESL</sequence>
<name>A0A9D1F457_9FIRM</name>